<evidence type="ECO:0000313" key="3">
    <source>
        <dbReference type="Proteomes" id="UP000608923"/>
    </source>
</evidence>
<organism evidence="2 3">
    <name type="scientific">Alcaligenes pakistanensis</name>
    <dbReference type="NCBI Taxonomy" id="1482717"/>
    <lineage>
        <taxon>Bacteria</taxon>
        <taxon>Pseudomonadati</taxon>
        <taxon>Pseudomonadota</taxon>
        <taxon>Betaproteobacteria</taxon>
        <taxon>Burkholderiales</taxon>
        <taxon>Alcaligenaceae</taxon>
        <taxon>Alcaligenes</taxon>
    </lineage>
</organism>
<reference evidence="3" key="1">
    <citation type="journal article" date="2019" name="Int. J. Syst. Evol. Microbiol.">
        <title>The Global Catalogue of Microorganisms (GCM) 10K type strain sequencing project: providing services to taxonomists for standard genome sequencing and annotation.</title>
        <authorList>
            <consortium name="The Broad Institute Genomics Platform"/>
            <consortium name="The Broad Institute Genome Sequencing Center for Infectious Disease"/>
            <person name="Wu L."/>
            <person name="Ma J."/>
        </authorList>
    </citation>
    <scope>NUCLEOTIDE SEQUENCE [LARGE SCALE GENOMIC DNA]</scope>
    <source>
        <strain evidence="3">KCTC 42083</strain>
    </source>
</reference>
<evidence type="ECO:0000256" key="1">
    <source>
        <dbReference type="SAM" id="MobiDB-lite"/>
    </source>
</evidence>
<dbReference type="Proteomes" id="UP000608923">
    <property type="component" value="Unassembled WGS sequence"/>
</dbReference>
<feature type="compositionally biased region" description="Polar residues" evidence="1">
    <location>
        <begin position="73"/>
        <end position="83"/>
    </location>
</feature>
<feature type="compositionally biased region" description="Polar residues" evidence="1">
    <location>
        <begin position="27"/>
        <end position="46"/>
    </location>
</feature>
<comment type="caution">
    <text evidence="2">The sequence shown here is derived from an EMBL/GenBank/DDBJ whole genome shotgun (WGS) entry which is preliminary data.</text>
</comment>
<proteinExistence type="predicted"/>
<feature type="region of interest" description="Disordered" evidence="1">
    <location>
        <begin position="18"/>
        <end position="83"/>
    </location>
</feature>
<dbReference type="AlphaFoldDB" id="A0A8H9IG00"/>
<dbReference type="EMBL" id="BMZN01000001">
    <property type="protein sequence ID" value="GHC40390.1"/>
    <property type="molecule type" value="Genomic_DNA"/>
</dbReference>
<keyword evidence="3" id="KW-1185">Reference proteome</keyword>
<accession>A0A8H9IG00</accession>
<sequence length="83" mass="9202">MPAQEQAKPLAALLQQAQQEEKNELASLQTPNWQQNSKHQGGSKPSLTAYDSCPTESKNPLSDRDHCKVLNKIQGTQTDQNQT</sequence>
<evidence type="ECO:0000313" key="2">
    <source>
        <dbReference type="EMBL" id="GHC40390.1"/>
    </source>
</evidence>
<dbReference type="RefSeq" id="WP_189391453.1">
    <property type="nucleotide sequence ID" value="NZ_BMZN01000001.1"/>
</dbReference>
<gene>
    <name evidence="2" type="ORF">GCM10010096_08620</name>
</gene>
<name>A0A8H9IG00_9BURK</name>
<protein>
    <submittedName>
        <fullName evidence="2">Uncharacterized protein</fullName>
    </submittedName>
</protein>